<keyword evidence="2" id="KW-0276">Fatty acid metabolism</keyword>
<dbReference type="PROSITE" id="PS00455">
    <property type="entry name" value="AMP_BINDING"/>
    <property type="match status" value="1"/>
</dbReference>
<dbReference type="GO" id="GO:0004467">
    <property type="term" value="F:long-chain fatty acid-CoA ligase activity"/>
    <property type="evidence" value="ECO:0007669"/>
    <property type="project" value="TreeGrafter"/>
</dbReference>
<evidence type="ECO:0000313" key="8">
    <source>
        <dbReference type="EMBL" id="CAL4783209.1"/>
    </source>
</evidence>
<dbReference type="EMBL" id="CAMXCT020002131">
    <property type="protein sequence ID" value="CAL1149272.1"/>
    <property type="molecule type" value="Genomic_DNA"/>
</dbReference>
<evidence type="ECO:0000313" key="9">
    <source>
        <dbReference type="Proteomes" id="UP001152797"/>
    </source>
</evidence>
<dbReference type="InterPro" id="IPR042099">
    <property type="entry name" value="ANL_N_sf"/>
</dbReference>
<dbReference type="PANTHER" id="PTHR43272:SF32">
    <property type="entry name" value="AMP-DEPENDENT SYNTHETASE_LIGASE DOMAIN-CONTAINING PROTEIN"/>
    <property type="match status" value="1"/>
</dbReference>
<name>A0A9P1CP28_9DINO</name>
<dbReference type="Pfam" id="PF23562">
    <property type="entry name" value="AMP-binding_C_3"/>
    <property type="match status" value="1"/>
</dbReference>
<evidence type="ECO:0000256" key="4">
    <source>
        <dbReference type="SAM" id="MobiDB-lite"/>
    </source>
</evidence>
<reference evidence="7" key="2">
    <citation type="submission" date="2024-04" db="EMBL/GenBank/DDBJ databases">
        <authorList>
            <person name="Chen Y."/>
            <person name="Shah S."/>
            <person name="Dougan E. K."/>
            <person name="Thang M."/>
            <person name="Chan C."/>
        </authorList>
    </citation>
    <scope>NUCLEOTIDE SEQUENCE [LARGE SCALE GENOMIC DNA]</scope>
</reference>
<accession>A0A9P1CP28</accession>
<evidence type="ECO:0000256" key="3">
    <source>
        <dbReference type="ARBA" id="ARBA00023098"/>
    </source>
</evidence>
<proteinExistence type="predicted"/>
<dbReference type="OrthoDB" id="3633556at2759"/>
<feature type="domain" description="AMP-dependent synthetase/ligase" evidence="5">
    <location>
        <begin position="117"/>
        <end position="577"/>
    </location>
</feature>
<keyword evidence="3" id="KW-0443">Lipid metabolism</keyword>
<dbReference type="SUPFAM" id="SSF56801">
    <property type="entry name" value="Acetyl-CoA synthetase-like"/>
    <property type="match status" value="1"/>
</dbReference>
<sequence>MSHFRLKTQPVSPPSFASRPLGVNAKRAMGSVNSCETPVLSEAPVSKDRDDYCDYAGPGPWYTCKPDGLHVERFAKKGPASREGCVPTTLPELLKRAAETKWDKPALKIERPLPPLDSEGKAPESLPDDQWKTWTWKQHYDESRKAAKGFIKLGHQPFDAVAMWGFNAPEWMFSTFAAMMAGGMAGGLYPTDTPETAAFKVAHSGASIVVFEDKPKLDKLLKALAARQDAKPPRVKAFVTYGYTPAAGETVDVKGRKVPVLSWSDVIEMGGKESDGEVDQRTKALKPGQCAVLVYTSGTTGDPKAVMLSHDNVHYAGVSVFMTTLKQGAPGFLEGECQERLLSYLPLSHIAGMAVDITMPAVLTALSSNHMTTYFARPYDMKAGTLKDRLCAASPTLMLAVPLVWEKIADKLRSLGAANSGLKQTIGTWAKDLGLQRSKACLMGGDGSYPTGYTLADMLVLSKVKAALGLDQLKYAVTGAAPIRVDTLEYFGSLGLDIHELYGMSESHGCSTISTPACHAWGSCGFQIAGLEVKVFKVDHADINKKTQCPAAPSLDTTDELFQGEICFRGRTIMMGYMAQPDFGPAHIKEIEKKTAEAIDAEGWMHTGDKGIMTDTGMVKITGRFKELIIGDGGENIAPVPIEDHVKAHCDGINEVMMVGDKRKYNVALITLKAVGANGEVPGTDDLDAGAKRVNPEVKTISAAMDDKVWIDAVTAAVTSANNNGKCCPNNAFKIQKFMILPTNFSEDAGYLTPTKKLKRPIVEKAFIKQIEQMYSSKETYVRYQP</sequence>
<evidence type="ECO:0000313" key="6">
    <source>
        <dbReference type="EMBL" id="CAI3995897.1"/>
    </source>
</evidence>
<evidence type="ECO:0000259" key="5">
    <source>
        <dbReference type="Pfam" id="PF00501"/>
    </source>
</evidence>
<dbReference type="EMBL" id="CAMXCT030002131">
    <property type="protein sequence ID" value="CAL4783209.1"/>
    <property type="molecule type" value="Genomic_DNA"/>
</dbReference>
<comment type="caution">
    <text evidence="6">The sequence shown here is derived from an EMBL/GenBank/DDBJ whole genome shotgun (WGS) entry which is preliminary data.</text>
</comment>
<keyword evidence="9" id="KW-1185">Reference proteome</keyword>
<dbReference type="GO" id="GO:0005783">
    <property type="term" value="C:endoplasmic reticulum"/>
    <property type="evidence" value="ECO:0007669"/>
    <property type="project" value="TreeGrafter"/>
</dbReference>
<dbReference type="EMBL" id="CAMXCT010002131">
    <property type="protein sequence ID" value="CAI3995897.1"/>
    <property type="molecule type" value="Genomic_DNA"/>
</dbReference>
<dbReference type="InterPro" id="IPR000873">
    <property type="entry name" value="AMP-dep_synth/lig_dom"/>
</dbReference>
<dbReference type="Pfam" id="PF00501">
    <property type="entry name" value="AMP-binding"/>
    <property type="match status" value="1"/>
</dbReference>
<feature type="region of interest" description="Disordered" evidence="4">
    <location>
        <begin position="1"/>
        <end position="21"/>
    </location>
</feature>
<dbReference type="AlphaFoldDB" id="A0A9P1CP28"/>
<organism evidence="6">
    <name type="scientific">Cladocopium goreaui</name>
    <dbReference type="NCBI Taxonomy" id="2562237"/>
    <lineage>
        <taxon>Eukaryota</taxon>
        <taxon>Sar</taxon>
        <taxon>Alveolata</taxon>
        <taxon>Dinophyceae</taxon>
        <taxon>Suessiales</taxon>
        <taxon>Symbiodiniaceae</taxon>
        <taxon>Cladocopium</taxon>
    </lineage>
</organism>
<dbReference type="GO" id="GO:0016020">
    <property type="term" value="C:membrane"/>
    <property type="evidence" value="ECO:0007669"/>
    <property type="project" value="TreeGrafter"/>
</dbReference>
<dbReference type="Proteomes" id="UP001152797">
    <property type="component" value="Unassembled WGS sequence"/>
</dbReference>
<dbReference type="Gene3D" id="3.40.50.12780">
    <property type="entry name" value="N-terminal domain of ligase-like"/>
    <property type="match status" value="1"/>
</dbReference>
<reference evidence="6" key="1">
    <citation type="submission" date="2022-10" db="EMBL/GenBank/DDBJ databases">
        <authorList>
            <person name="Chen Y."/>
            <person name="Dougan E. K."/>
            <person name="Chan C."/>
            <person name="Rhodes N."/>
            <person name="Thang M."/>
        </authorList>
    </citation>
    <scope>NUCLEOTIDE SEQUENCE</scope>
</reference>
<keyword evidence="1 8" id="KW-0436">Ligase</keyword>
<evidence type="ECO:0000256" key="2">
    <source>
        <dbReference type="ARBA" id="ARBA00022832"/>
    </source>
</evidence>
<dbReference type="PANTHER" id="PTHR43272">
    <property type="entry name" value="LONG-CHAIN-FATTY-ACID--COA LIGASE"/>
    <property type="match status" value="1"/>
</dbReference>
<gene>
    <name evidence="6" type="ORF">C1SCF055_LOCUS22420</name>
</gene>
<dbReference type="InterPro" id="IPR020845">
    <property type="entry name" value="AMP-binding_CS"/>
</dbReference>
<evidence type="ECO:0000256" key="1">
    <source>
        <dbReference type="ARBA" id="ARBA00022598"/>
    </source>
</evidence>
<protein>
    <submittedName>
        <fullName evidence="8">Long-chain-fatty-acid--CoA ligase ACSBG2 (Acyl-CoA synthetase bubblegum family member 2) (Arachidonate--CoA ligase ACSBG2)</fullName>
    </submittedName>
</protein>
<evidence type="ECO:0000313" key="7">
    <source>
        <dbReference type="EMBL" id="CAL1149272.1"/>
    </source>
</evidence>